<feature type="domain" description="PAS" evidence="15">
    <location>
        <begin position="249"/>
        <end position="321"/>
    </location>
</feature>
<dbReference type="PRINTS" id="PR00344">
    <property type="entry name" value="BCTRLSENSOR"/>
</dbReference>
<dbReference type="PANTHER" id="PTHR42878">
    <property type="entry name" value="TWO-COMPONENT HISTIDINE KINASE"/>
    <property type="match status" value="1"/>
</dbReference>
<feature type="transmembrane region" description="Helical" evidence="13">
    <location>
        <begin position="160"/>
        <end position="178"/>
    </location>
</feature>
<sequence length="619" mass="67918">MFSTFGWQWQFTPFSAALLAAGFVTGSLASYAWRNRESAGAEAFAVLMGATSLWAGAYALQLAGANLATKVFWANVVHVGVAIVPVAWFCFALQFTGRDHWITRKTIVGLSVVPVIYVVLVWTNDVHRLVREPLGLEPRVDGSILIFRQEFGPAFDAHATYGYALMVAGLVVLVRLLFWSPAVYRQQVRLLLLGAVVPVVTNVLHHAGFNPITNFDPTPFSFTVAGVAFFFGIYHARLLDLSPVAREFVVDTLHEGVLVVDRNDRIVDVNASAQRLLEMDESTAVGSDLETVLPGTRLTDPDEGAETIEDELVLDGAVTRHLHCSSSPVTDVRGEALGRSIVVHDVTETRTLEANLAATVERLQRSNAELETFTSAVSHDLRAPLRTTDGYLSLLERQAGDALDPEDRELLAVARAHTNRLQGMIADVLAYSKIGNDDGDEQFEPVDCDRVLEQVIETLRFDVEERDGTVVVGELPTVWGVEHLLRRLFQNLVSNALTYSNGPPTIRVSATRACKCEYECTESDRGYTCDCDCDSPDHAYWDITVCDDGVGIEAGDLEYVFDLFTRADRSDSTSGTGMGLAICEKIVDYHSGSIAIDSTPDVGTTVTVRLPADRRSRKE</sequence>
<feature type="transmembrane region" description="Helical" evidence="13">
    <location>
        <begin position="40"/>
        <end position="60"/>
    </location>
</feature>
<dbReference type="InterPro" id="IPR005467">
    <property type="entry name" value="His_kinase_dom"/>
</dbReference>
<dbReference type="InterPro" id="IPR050351">
    <property type="entry name" value="BphY/WalK/GraS-like"/>
</dbReference>
<dbReference type="InterPro" id="IPR003661">
    <property type="entry name" value="HisK_dim/P_dom"/>
</dbReference>
<dbReference type="SMART" id="SM00388">
    <property type="entry name" value="HisKA"/>
    <property type="match status" value="1"/>
</dbReference>
<evidence type="ECO:0000256" key="3">
    <source>
        <dbReference type="ARBA" id="ARBA00012438"/>
    </source>
</evidence>
<dbReference type="PROSITE" id="PS50112">
    <property type="entry name" value="PAS"/>
    <property type="match status" value="1"/>
</dbReference>
<dbReference type="PROSITE" id="PS50113">
    <property type="entry name" value="PAC"/>
    <property type="match status" value="1"/>
</dbReference>
<dbReference type="SUPFAM" id="SSF47384">
    <property type="entry name" value="Homodimeric domain of signal transducing histidine kinase"/>
    <property type="match status" value="1"/>
</dbReference>
<evidence type="ECO:0000259" key="15">
    <source>
        <dbReference type="PROSITE" id="PS50112"/>
    </source>
</evidence>
<dbReference type="InterPro" id="IPR036890">
    <property type="entry name" value="HATPase_C_sf"/>
</dbReference>
<dbReference type="SMART" id="SM00387">
    <property type="entry name" value="HATPase_c"/>
    <property type="match status" value="1"/>
</dbReference>
<dbReference type="GO" id="GO:0005524">
    <property type="term" value="F:ATP binding"/>
    <property type="evidence" value="ECO:0007669"/>
    <property type="project" value="UniProtKB-KW"/>
</dbReference>
<dbReference type="GO" id="GO:0016020">
    <property type="term" value="C:membrane"/>
    <property type="evidence" value="ECO:0007669"/>
    <property type="project" value="UniProtKB-SubCell"/>
</dbReference>
<evidence type="ECO:0000256" key="5">
    <source>
        <dbReference type="ARBA" id="ARBA00022679"/>
    </source>
</evidence>
<keyword evidence="4" id="KW-0597">Phosphoprotein</keyword>
<feature type="domain" description="PAC" evidence="16">
    <location>
        <begin position="306"/>
        <end position="358"/>
    </location>
</feature>
<organism evidence="17 18">
    <name type="scientific">Natronosalvus rutilus</name>
    <dbReference type="NCBI Taxonomy" id="2953753"/>
    <lineage>
        <taxon>Archaea</taxon>
        <taxon>Methanobacteriati</taxon>
        <taxon>Methanobacteriota</taxon>
        <taxon>Stenosarchaea group</taxon>
        <taxon>Halobacteria</taxon>
        <taxon>Halobacteriales</taxon>
        <taxon>Natrialbaceae</taxon>
        <taxon>Natronosalvus</taxon>
    </lineage>
</organism>
<feature type="transmembrane region" description="Helical" evidence="13">
    <location>
        <begin position="72"/>
        <end position="95"/>
    </location>
</feature>
<keyword evidence="9 17" id="KW-0067">ATP-binding</keyword>
<evidence type="ECO:0000256" key="2">
    <source>
        <dbReference type="ARBA" id="ARBA00004141"/>
    </source>
</evidence>
<dbReference type="Proteomes" id="UP001056855">
    <property type="component" value="Plasmid unnamed1"/>
</dbReference>
<evidence type="ECO:0000256" key="12">
    <source>
        <dbReference type="ARBA" id="ARBA00023136"/>
    </source>
</evidence>
<dbReference type="AlphaFoldDB" id="A0A9E7NEN0"/>
<keyword evidence="11" id="KW-0902">Two-component regulatory system</keyword>
<dbReference type="Pfam" id="PF00512">
    <property type="entry name" value="HisKA"/>
    <property type="match status" value="1"/>
</dbReference>
<dbReference type="GO" id="GO:0000156">
    <property type="term" value="F:phosphorelay response regulator activity"/>
    <property type="evidence" value="ECO:0007669"/>
    <property type="project" value="TreeGrafter"/>
</dbReference>
<feature type="transmembrane region" description="Helical" evidence="13">
    <location>
        <begin position="190"/>
        <end position="208"/>
    </location>
</feature>
<dbReference type="Gene3D" id="3.30.450.20">
    <property type="entry name" value="PAS domain"/>
    <property type="match status" value="1"/>
</dbReference>
<dbReference type="Pfam" id="PF02518">
    <property type="entry name" value="HATPase_c"/>
    <property type="match status" value="1"/>
</dbReference>
<reference evidence="17" key="1">
    <citation type="submission" date="2022-06" db="EMBL/GenBank/DDBJ databases">
        <title>Diverse halophilic archaea isolated from saline environments.</title>
        <authorList>
            <person name="Cui H.-L."/>
        </authorList>
    </citation>
    <scope>NUCLEOTIDE SEQUENCE</scope>
    <source>
        <strain evidence="17">WLHS1</strain>
        <plasmid evidence="17">unnamed1</plasmid>
    </source>
</reference>
<keyword evidence="17" id="KW-0614">Plasmid</keyword>
<dbReference type="EC" id="2.7.13.3" evidence="3"/>
<evidence type="ECO:0000259" key="16">
    <source>
        <dbReference type="PROSITE" id="PS50113"/>
    </source>
</evidence>
<keyword evidence="6 13" id="KW-0812">Transmembrane</keyword>
<dbReference type="CDD" id="cd00082">
    <property type="entry name" value="HisKA"/>
    <property type="match status" value="1"/>
</dbReference>
<keyword evidence="18" id="KW-1185">Reference proteome</keyword>
<dbReference type="GeneID" id="73292304"/>
<feature type="transmembrane region" description="Helical" evidence="13">
    <location>
        <begin position="220"/>
        <end position="239"/>
    </location>
</feature>
<feature type="transmembrane region" description="Helical" evidence="13">
    <location>
        <begin position="12"/>
        <end position="33"/>
    </location>
</feature>
<evidence type="ECO:0000259" key="14">
    <source>
        <dbReference type="PROSITE" id="PS50109"/>
    </source>
</evidence>
<dbReference type="GO" id="GO:0000155">
    <property type="term" value="F:phosphorelay sensor kinase activity"/>
    <property type="evidence" value="ECO:0007669"/>
    <property type="project" value="InterPro"/>
</dbReference>
<evidence type="ECO:0000256" key="7">
    <source>
        <dbReference type="ARBA" id="ARBA00022741"/>
    </source>
</evidence>
<dbReference type="InterPro" id="IPR000700">
    <property type="entry name" value="PAS-assoc_C"/>
</dbReference>
<dbReference type="GO" id="GO:0030295">
    <property type="term" value="F:protein kinase activator activity"/>
    <property type="evidence" value="ECO:0007669"/>
    <property type="project" value="TreeGrafter"/>
</dbReference>
<evidence type="ECO:0000256" key="9">
    <source>
        <dbReference type="ARBA" id="ARBA00022840"/>
    </source>
</evidence>
<dbReference type="GO" id="GO:0007234">
    <property type="term" value="P:osmosensory signaling via phosphorelay pathway"/>
    <property type="evidence" value="ECO:0007669"/>
    <property type="project" value="TreeGrafter"/>
</dbReference>
<dbReference type="InterPro" id="IPR004358">
    <property type="entry name" value="Sig_transdc_His_kin-like_C"/>
</dbReference>
<feature type="domain" description="Histidine kinase" evidence="14">
    <location>
        <begin position="376"/>
        <end position="614"/>
    </location>
</feature>
<dbReference type="InterPro" id="IPR000014">
    <property type="entry name" value="PAS"/>
</dbReference>
<dbReference type="InterPro" id="IPR013656">
    <property type="entry name" value="PAS_4"/>
</dbReference>
<dbReference type="Gene3D" id="3.30.565.10">
    <property type="entry name" value="Histidine kinase-like ATPase, C-terminal domain"/>
    <property type="match status" value="1"/>
</dbReference>
<evidence type="ECO:0000256" key="1">
    <source>
        <dbReference type="ARBA" id="ARBA00000085"/>
    </source>
</evidence>
<name>A0A9E7NEN0_9EURY</name>
<dbReference type="PANTHER" id="PTHR42878:SF7">
    <property type="entry name" value="SENSOR HISTIDINE KINASE GLRK"/>
    <property type="match status" value="1"/>
</dbReference>
<evidence type="ECO:0000256" key="13">
    <source>
        <dbReference type="SAM" id="Phobius"/>
    </source>
</evidence>
<feature type="transmembrane region" description="Helical" evidence="13">
    <location>
        <begin position="107"/>
        <end position="124"/>
    </location>
</feature>
<dbReference type="Gene3D" id="1.10.287.130">
    <property type="match status" value="1"/>
</dbReference>
<geneLocation type="plasmid" evidence="17 18">
    <name>unnamed1</name>
</geneLocation>
<dbReference type="KEGG" id="sawl:NGM29_19620"/>
<dbReference type="InterPro" id="IPR035965">
    <property type="entry name" value="PAS-like_dom_sf"/>
</dbReference>
<evidence type="ECO:0000313" key="17">
    <source>
        <dbReference type="EMBL" id="UTF55610.1"/>
    </source>
</evidence>
<protein>
    <recommendedName>
        <fullName evidence="3">histidine kinase</fullName>
        <ecNumber evidence="3">2.7.13.3</ecNumber>
    </recommendedName>
</protein>
<keyword evidence="8" id="KW-0418">Kinase</keyword>
<dbReference type="Pfam" id="PF16927">
    <property type="entry name" value="HisKA_7TM"/>
    <property type="match status" value="1"/>
</dbReference>
<evidence type="ECO:0000256" key="11">
    <source>
        <dbReference type="ARBA" id="ARBA00023012"/>
    </source>
</evidence>
<dbReference type="Pfam" id="PF08448">
    <property type="entry name" value="PAS_4"/>
    <property type="match status" value="1"/>
</dbReference>
<evidence type="ECO:0000256" key="4">
    <source>
        <dbReference type="ARBA" id="ARBA00022553"/>
    </source>
</evidence>
<dbReference type="SUPFAM" id="SSF55874">
    <property type="entry name" value="ATPase domain of HSP90 chaperone/DNA topoisomerase II/histidine kinase"/>
    <property type="match status" value="1"/>
</dbReference>
<evidence type="ECO:0000313" key="18">
    <source>
        <dbReference type="Proteomes" id="UP001056855"/>
    </source>
</evidence>
<evidence type="ECO:0000256" key="10">
    <source>
        <dbReference type="ARBA" id="ARBA00022989"/>
    </source>
</evidence>
<gene>
    <name evidence="17" type="ORF">NGM29_19620</name>
</gene>
<evidence type="ECO:0000256" key="6">
    <source>
        <dbReference type="ARBA" id="ARBA00022692"/>
    </source>
</evidence>
<dbReference type="InterPro" id="IPR036097">
    <property type="entry name" value="HisK_dim/P_sf"/>
</dbReference>
<dbReference type="NCBIfam" id="TIGR00229">
    <property type="entry name" value="sensory_box"/>
    <property type="match status" value="1"/>
</dbReference>
<dbReference type="EMBL" id="CP100356">
    <property type="protein sequence ID" value="UTF55610.1"/>
    <property type="molecule type" value="Genomic_DNA"/>
</dbReference>
<dbReference type="PROSITE" id="PS50109">
    <property type="entry name" value="HIS_KIN"/>
    <property type="match status" value="1"/>
</dbReference>
<dbReference type="RefSeq" id="WP_254160815.1">
    <property type="nucleotide sequence ID" value="NZ_CP100356.1"/>
</dbReference>
<comment type="subcellular location">
    <subcellularLocation>
        <location evidence="2">Membrane</location>
        <topology evidence="2">Multi-pass membrane protein</topology>
    </subcellularLocation>
</comment>
<dbReference type="InterPro" id="IPR003594">
    <property type="entry name" value="HATPase_dom"/>
</dbReference>
<keyword evidence="10 13" id="KW-1133">Transmembrane helix</keyword>
<keyword evidence="5" id="KW-0808">Transferase</keyword>
<proteinExistence type="predicted"/>
<dbReference type="CDD" id="cd00130">
    <property type="entry name" value="PAS"/>
    <property type="match status" value="1"/>
</dbReference>
<accession>A0A9E7NEN0</accession>
<evidence type="ECO:0000256" key="8">
    <source>
        <dbReference type="ARBA" id="ARBA00022777"/>
    </source>
</evidence>
<dbReference type="InterPro" id="IPR031621">
    <property type="entry name" value="HisKA_7TM"/>
</dbReference>
<comment type="catalytic activity">
    <reaction evidence="1">
        <text>ATP + protein L-histidine = ADP + protein N-phospho-L-histidine.</text>
        <dbReference type="EC" id="2.7.13.3"/>
    </reaction>
</comment>
<keyword evidence="12 13" id="KW-0472">Membrane</keyword>
<keyword evidence="7" id="KW-0547">Nucleotide-binding</keyword>
<dbReference type="SUPFAM" id="SSF55785">
    <property type="entry name" value="PYP-like sensor domain (PAS domain)"/>
    <property type="match status" value="1"/>
</dbReference>